<protein>
    <recommendedName>
        <fullName evidence="1">SAM domain-containing protein</fullName>
    </recommendedName>
</protein>
<keyword evidence="3" id="KW-1185">Reference proteome</keyword>
<dbReference type="Proteomes" id="UP000823775">
    <property type="component" value="Unassembled WGS sequence"/>
</dbReference>
<evidence type="ECO:0000313" key="3">
    <source>
        <dbReference type="Proteomes" id="UP000823775"/>
    </source>
</evidence>
<dbReference type="PANTHER" id="PTHR33915:SF6">
    <property type="entry name" value="SAM DOMAIN-CONTAINING PROTEIN"/>
    <property type="match status" value="1"/>
</dbReference>
<organism evidence="2 3">
    <name type="scientific">Datura stramonium</name>
    <name type="common">Jimsonweed</name>
    <name type="synonym">Common thornapple</name>
    <dbReference type="NCBI Taxonomy" id="4076"/>
    <lineage>
        <taxon>Eukaryota</taxon>
        <taxon>Viridiplantae</taxon>
        <taxon>Streptophyta</taxon>
        <taxon>Embryophyta</taxon>
        <taxon>Tracheophyta</taxon>
        <taxon>Spermatophyta</taxon>
        <taxon>Magnoliopsida</taxon>
        <taxon>eudicotyledons</taxon>
        <taxon>Gunneridae</taxon>
        <taxon>Pentapetalae</taxon>
        <taxon>asterids</taxon>
        <taxon>lamiids</taxon>
        <taxon>Solanales</taxon>
        <taxon>Solanaceae</taxon>
        <taxon>Solanoideae</taxon>
        <taxon>Datureae</taxon>
        <taxon>Datura</taxon>
    </lineage>
</organism>
<dbReference type="PANTHER" id="PTHR33915">
    <property type="entry name" value="OSJNBA0033G05.11 PROTEIN"/>
    <property type="match status" value="1"/>
</dbReference>
<comment type="caution">
    <text evidence="2">The sequence shown here is derived from an EMBL/GenBank/DDBJ whole genome shotgun (WGS) entry which is preliminary data.</text>
</comment>
<dbReference type="InterPro" id="IPR013761">
    <property type="entry name" value="SAM/pointed_sf"/>
</dbReference>
<dbReference type="SUPFAM" id="SSF47769">
    <property type="entry name" value="SAM/Pointed domain"/>
    <property type="match status" value="1"/>
</dbReference>
<reference evidence="2 3" key="1">
    <citation type="journal article" date="2021" name="BMC Genomics">
        <title>Datura genome reveals duplications of psychoactive alkaloid biosynthetic genes and high mutation rate following tissue culture.</title>
        <authorList>
            <person name="Rajewski A."/>
            <person name="Carter-House D."/>
            <person name="Stajich J."/>
            <person name="Litt A."/>
        </authorList>
    </citation>
    <scope>NUCLEOTIDE SEQUENCE [LARGE SCALE GENOMIC DNA]</scope>
    <source>
        <strain evidence="2">AR-01</strain>
    </source>
</reference>
<dbReference type="CDD" id="cd09487">
    <property type="entry name" value="SAM_superfamily"/>
    <property type="match status" value="1"/>
</dbReference>
<dbReference type="InterPro" id="IPR001660">
    <property type="entry name" value="SAM"/>
</dbReference>
<gene>
    <name evidence="2" type="ORF">HAX54_030915</name>
</gene>
<dbReference type="PROSITE" id="PS50105">
    <property type="entry name" value="SAM_DOMAIN"/>
    <property type="match status" value="1"/>
</dbReference>
<accession>A0ABS8VAS8</accession>
<proteinExistence type="predicted"/>
<name>A0ABS8VAS8_DATST</name>
<dbReference type="EMBL" id="JACEIK010003889">
    <property type="protein sequence ID" value="MCD9643447.1"/>
    <property type="molecule type" value="Genomic_DNA"/>
</dbReference>
<evidence type="ECO:0000259" key="1">
    <source>
        <dbReference type="PROSITE" id="PS50105"/>
    </source>
</evidence>
<feature type="domain" description="SAM" evidence="1">
    <location>
        <begin position="32"/>
        <end position="92"/>
    </location>
</feature>
<sequence length="244" mass="28524">MKTFQVLKIWQTPTSFFSFKTLPSSQITRIHWDTMDWFSWLSKTSLDPTLLYDYAIIFAHNELDQDDIEYFNHEFLQSMGISIAKHRLEILKLATKEKGRKSRNHHIFWFVVAIRQAKQHFAKRLSTWTRRSDSSALLPLRNYSSRWKASMLKRNKKLTAAKQERPAMQSYNATPNQGRLMMLTNGSPNLMIDSSDTWISSSSSSPVEDFRNDEDMDAIDEGNWSTVAVEDIKWDAMFQDLKPT</sequence>
<dbReference type="Gene3D" id="1.10.150.50">
    <property type="entry name" value="Transcription Factor, Ets-1"/>
    <property type="match status" value="1"/>
</dbReference>
<dbReference type="Pfam" id="PF07647">
    <property type="entry name" value="SAM_2"/>
    <property type="match status" value="1"/>
</dbReference>
<evidence type="ECO:0000313" key="2">
    <source>
        <dbReference type="EMBL" id="MCD9643447.1"/>
    </source>
</evidence>